<dbReference type="Proteomes" id="UP000177907">
    <property type="component" value="Unassembled WGS sequence"/>
</dbReference>
<reference evidence="2 3" key="1">
    <citation type="journal article" date="2016" name="Nat. Commun.">
        <title>Thousands of microbial genomes shed light on interconnected biogeochemical processes in an aquifer system.</title>
        <authorList>
            <person name="Anantharaman K."/>
            <person name="Brown C.T."/>
            <person name="Hug L.A."/>
            <person name="Sharon I."/>
            <person name="Castelle C.J."/>
            <person name="Probst A.J."/>
            <person name="Thomas B.C."/>
            <person name="Singh A."/>
            <person name="Wilkins M.J."/>
            <person name="Karaoz U."/>
            <person name="Brodie E.L."/>
            <person name="Williams K.H."/>
            <person name="Hubbard S.S."/>
            <person name="Banfield J.F."/>
        </authorList>
    </citation>
    <scope>NUCLEOTIDE SEQUENCE [LARGE SCALE GENOMIC DNA]</scope>
</reference>
<dbReference type="EMBL" id="MFQZ01000010">
    <property type="protein sequence ID" value="OGH87580.1"/>
    <property type="molecule type" value="Genomic_DNA"/>
</dbReference>
<keyword evidence="1" id="KW-1277">Toxin-antitoxin system</keyword>
<organism evidence="2 3">
    <name type="scientific">Candidatus Magasanikbacteria bacterium RIFOXYC2_FULL_42_28</name>
    <dbReference type="NCBI Taxonomy" id="1798704"/>
    <lineage>
        <taxon>Bacteria</taxon>
        <taxon>Candidatus Magasanikiibacteriota</taxon>
    </lineage>
</organism>
<dbReference type="STRING" id="1798704.A3J93_03590"/>
<evidence type="ECO:0000313" key="2">
    <source>
        <dbReference type="EMBL" id="OGH87580.1"/>
    </source>
</evidence>
<proteinExistence type="predicted"/>
<evidence type="ECO:0000313" key="3">
    <source>
        <dbReference type="Proteomes" id="UP000177907"/>
    </source>
</evidence>
<dbReference type="SUPFAM" id="SSF143011">
    <property type="entry name" value="RelE-like"/>
    <property type="match status" value="1"/>
</dbReference>
<dbReference type="InterPro" id="IPR035093">
    <property type="entry name" value="RelE/ParE_toxin_dom_sf"/>
</dbReference>
<sequence length="80" mass="9312">MDKIKKLFKKLSTTDRVALAEALELLAVNNLEGLDIKKLAGGNLWRLRVGNFRIIFKRHNAENIVYEIRRRDENTYKGLV</sequence>
<accession>A0A1F6NUT7</accession>
<name>A0A1F6NUT7_9BACT</name>
<evidence type="ECO:0000256" key="1">
    <source>
        <dbReference type="ARBA" id="ARBA00022649"/>
    </source>
</evidence>
<gene>
    <name evidence="2" type="ORF">A3J93_03590</name>
</gene>
<dbReference type="Pfam" id="PF05016">
    <property type="entry name" value="ParE_toxin"/>
    <property type="match status" value="1"/>
</dbReference>
<dbReference type="InterPro" id="IPR007712">
    <property type="entry name" value="RelE/ParE_toxin"/>
</dbReference>
<dbReference type="Gene3D" id="3.30.2310.20">
    <property type="entry name" value="RelE-like"/>
    <property type="match status" value="1"/>
</dbReference>
<dbReference type="AlphaFoldDB" id="A0A1F6NUT7"/>
<evidence type="ECO:0008006" key="4">
    <source>
        <dbReference type="Google" id="ProtNLM"/>
    </source>
</evidence>
<protein>
    <recommendedName>
        <fullName evidence="4">Plasmid stabilization protein</fullName>
    </recommendedName>
</protein>
<comment type="caution">
    <text evidence="2">The sequence shown here is derived from an EMBL/GenBank/DDBJ whole genome shotgun (WGS) entry which is preliminary data.</text>
</comment>